<dbReference type="PANTHER" id="PTHR43702">
    <property type="entry name" value="L-FUCOSE-PROTON SYMPORTER"/>
    <property type="match status" value="1"/>
</dbReference>
<evidence type="ECO:0000256" key="1">
    <source>
        <dbReference type="ARBA" id="ARBA00004429"/>
    </source>
</evidence>
<dbReference type="InterPro" id="IPR020846">
    <property type="entry name" value="MFS_dom"/>
</dbReference>
<evidence type="ECO:0000313" key="8">
    <source>
        <dbReference type="EMBL" id="OTA28757.1"/>
    </source>
</evidence>
<dbReference type="InterPro" id="IPR050375">
    <property type="entry name" value="MFS_TsgA-like"/>
</dbReference>
<evidence type="ECO:0000256" key="2">
    <source>
        <dbReference type="ARBA" id="ARBA00022475"/>
    </source>
</evidence>
<dbReference type="STRING" id="1160091.B9T39_06035"/>
<keyword evidence="3 6" id="KW-0812">Transmembrane</keyword>
<evidence type="ECO:0000256" key="5">
    <source>
        <dbReference type="ARBA" id="ARBA00023136"/>
    </source>
</evidence>
<feature type="transmembrane region" description="Helical" evidence="6">
    <location>
        <begin position="348"/>
        <end position="368"/>
    </location>
</feature>
<evidence type="ECO:0000259" key="7">
    <source>
        <dbReference type="PROSITE" id="PS50850"/>
    </source>
</evidence>
<evidence type="ECO:0000313" key="9">
    <source>
        <dbReference type="Proteomes" id="UP000243540"/>
    </source>
</evidence>
<comment type="subcellular location">
    <subcellularLocation>
        <location evidence="1">Cell inner membrane</location>
        <topology evidence="1">Multi-pass membrane protein</topology>
    </subcellularLocation>
</comment>
<feature type="transmembrane region" description="Helical" evidence="6">
    <location>
        <begin position="104"/>
        <end position="125"/>
    </location>
</feature>
<dbReference type="GO" id="GO:0022857">
    <property type="term" value="F:transmembrane transporter activity"/>
    <property type="evidence" value="ECO:0007669"/>
    <property type="project" value="InterPro"/>
</dbReference>
<feature type="transmembrane region" description="Helical" evidence="6">
    <location>
        <begin position="374"/>
        <end position="396"/>
    </location>
</feature>
<dbReference type="Proteomes" id="UP000243540">
    <property type="component" value="Unassembled WGS sequence"/>
</dbReference>
<feature type="transmembrane region" description="Helical" evidence="6">
    <location>
        <begin position="211"/>
        <end position="230"/>
    </location>
</feature>
<evidence type="ECO:0000256" key="6">
    <source>
        <dbReference type="SAM" id="Phobius"/>
    </source>
</evidence>
<feature type="transmembrane region" description="Helical" evidence="6">
    <location>
        <begin position="171"/>
        <end position="190"/>
    </location>
</feature>
<keyword evidence="4 6" id="KW-1133">Transmembrane helix</keyword>
<dbReference type="GO" id="GO:0005886">
    <property type="term" value="C:plasma membrane"/>
    <property type="evidence" value="ECO:0007669"/>
    <property type="project" value="UniProtKB-SubCell"/>
</dbReference>
<feature type="transmembrane region" description="Helical" evidence="6">
    <location>
        <begin position="282"/>
        <end position="301"/>
    </location>
</feature>
<feature type="transmembrane region" description="Helical" evidence="6">
    <location>
        <begin position="250"/>
        <end position="275"/>
    </location>
</feature>
<dbReference type="PROSITE" id="PS50850">
    <property type="entry name" value="MFS"/>
    <property type="match status" value="1"/>
</dbReference>
<keyword evidence="2" id="KW-1003">Cell membrane</keyword>
<dbReference type="Pfam" id="PF07690">
    <property type="entry name" value="MFS_1"/>
    <property type="match status" value="1"/>
</dbReference>
<dbReference type="SUPFAM" id="SSF103473">
    <property type="entry name" value="MFS general substrate transporter"/>
    <property type="match status" value="1"/>
</dbReference>
<feature type="transmembrane region" description="Helical" evidence="6">
    <location>
        <begin position="76"/>
        <end position="98"/>
    </location>
</feature>
<reference evidence="8 9" key="1">
    <citation type="submission" date="2017-04" db="EMBL/GenBank/DDBJ databases">
        <title>Draft genome sequences of Alloscardovia macacae UMA81211 and UMA81212 isolated from the feces of a rhesus macaque (Macaca mulatta).</title>
        <authorList>
            <person name="Albert K."/>
            <person name="Sela D.A."/>
        </authorList>
    </citation>
    <scope>NUCLEOTIDE SEQUENCE [LARGE SCALE GENOMIC DNA]</scope>
    <source>
        <strain evidence="8 9">UMA81212</strain>
    </source>
</reference>
<dbReference type="InterPro" id="IPR036259">
    <property type="entry name" value="MFS_trans_sf"/>
</dbReference>
<organism evidence="8 9">
    <name type="scientific">Alloscardovia macacae</name>
    <dbReference type="NCBI Taxonomy" id="1160091"/>
    <lineage>
        <taxon>Bacteria</taxon>
        <taxon>Bacillati</taxon>
        <taxon>Actinomycetota</taxon>
        <taxon>Actinomycetes</taxon>
        <taxon>Bifidobacteriales</taxon>
        <taxon>Bifidobacteriaceae</taxon>
        <taxon>Alloscardovia</taxon>
    </lineage>
</organism>
<feature type="transmembrane region" description="Helical" evidence="6">
    <location>
        <begin position="313"/>
        <end position="336"/>
    </location>
</feature>
<feature type="transmembrane region" description="Helical" evidence="6">
    <location>
        <begin position="146"/>
        <end position="165"/>
    </location>
</feature>
<gene>
    <name evidence="8" type="ORF">B9T39_06035</name>
</gene>
<dbReference type="AlphaFoldDB" id="A0A1Y2SXD8"/>
<keyword evidence="5 6" id="KW-0472">Membrane</keyword>
<feature type="transmembrane region" description="Helical" evidence="6">
    <location>
        <begin position="7"/>
        <end position="25"/>
    </location>
</feature>
<evidence type="ECO:0000256" key="4">
    <source>
        <dbReference type="ARBA" id="ARBA00022989"/>
    </source>
</evidence>
<protein>
    <submittedName>
        <fullName evidence="8">MFS transporter</fullName>
    </submittedName>
</protein>
<dbReference type="EMBL" id="NEKC01000012">
    <property type="protein sequence ID" value="OTA28757.1"/>
    <property type="molecule type" value="Genomic_DNA"/>
</dbReference>
<feature type="transmembrane region" description="Helical" evidence="6">
    <location>
        <begin position="45"/>
        <end position="64"/>
    </location>
</feature>
<dbReference type="Gene3D" id="1.20.1250.20">
    <property type="entry name" value="MFS general substrate transporter like domains"/>
    <property type="match status" value="2"/>
</dbReference>
<feature type="domain" description="Major facilitator superfamily (MFS) profile" evidence="7">
    <location>
        <begin position="7"/>
        <end position="399"/>
    </location>
</feature>
<dbReference type="InterPro" id="IPR011701">
    <property type="entry name" value="MFS"/>
</dbReference>
<name>A0A1Y2SXD8_9BIFI</name>
<accession>A0A1Y2SXD8</accession>
<sequence>MTTPKKAGIIQIIPVFIAFFTMAFVDLVGTATNYVKPEFNLSNSTANLFTTMVFFWFLILSIPTSMLMNKIGRRKTVIVAIWVTVAAMFVPLVAYMGASGDARFALMVVSFCLLGMGNALMQVSLNPLMALFATGDRLASMLTTGQFVKAIASLIAPYIAAWLAAAYNAWWGIYAIYLVIAVVGVVALQLDRIDEPPLKAEQTSFMDTVRLLKDPTILLCFLAIVAHVGIDVGVNAQAPRILMEHTATELSVATFATMVYFIGRMAGSFLGGIVLQRISSKAGLRLCALFLGTSAVLYVFFTLSSANPPVWAFWTATFLAGFGNVNVFGISLARALNNVPDKQNEISGLMIMGLVGGAIIPPFMGMAADAFGQIGGVVVMSVCVIYVVVLAARYSLIEE</sequence>
<dbReference type="RefSeq" id="WP_086106918.1">
    <property type="nucleotide sequence ID" value="NZ_NEKC01000012.1"/>
</dbReference>
<comment type="caution">
    <text evidence="8">The sequence shown here is derived from an EMBL/GenBank/DDBJ whole genome shotgun (WGS) entry which is preliminary data.</text>
</comment>
<dbReference type="PANTHER" id="PTHR43702:SF3">
    <property type="entry name" value="PROTEIN TSGA"/>
    <property type="match status" value="1"/>
</dbReference>
<proteinExistence type="predicted"/>
<evidence type="ECO:0000256" key="3">
    <source>
        <dbReference type="ARBA" id="ARBA00022692"/>
    </source>
</evidence>